<dbReference type="GeneID" id="27320874"/>
<dbReference type="Proteomes" id="UP000054302">
    <property type="component" value="Unassembled WGS sequence"/>
</dbReference>
<dbReference type="InterPro" id="IPR001138">
    <property type="entry name" value="Zn2Cys6_DnaBD"/>
</dbReference>
<dbReference type="CDD" id="cd00067">
    <property type="entry name" value="GAL4"/>
    <property type="match status" value="1"/>
</dbReference>
<evidence type="ECO:0000259" key="5">
    <source>
        <dbReference type="PROSITE" id="PS50048"/>
    </source>
</evidence>
<keyword evidence="4" id="KW-0539">Nucleus</keyword>
<protein>
    <recommendedName>
        <fullName evidence="5">Zn(2)-C6 fungal-type domain-containing protein</fullName>
    </recommendedName>
</protein>
<evidence type="ECO:0000313" key="7">
    <source>
        <dbReference type="Proteomes" id="UP000054302"/>
    </source>
</evidence>
<dbReference type="GO" id="GO:0008270">
    <property type="term" value="F:zinc ion binding"/>
    <property type="evidence" value="ECO:0007669"/>
    <property type="project" value="InterPro"/>
</dbReference>
<dbReference type="PROSITE" id="PS50048">
    <property type="entry name" value="ZN2_CY6_FUNGAL_2"/>
    <property type="match status" value="1"/>
</dbReference>
<dbReference type="InterPro" id="IPR053178">
    <property type="entry name" value="Osmoadaptation_assoc"/>
</dbReference>
<dbReference type="Gene3D" id="4.10.240.10">
    <property type="entry name" value="Zn(2)-C6 fungal-type DNA-binding domain"/>
    <property type="match status" value="1"/>
</dbReference>
<dbReference type="RefSeq" id="XP_016226938.1">
    <property type="nucleotide sequence ID" value="XM_016367420.1"/>
</dbReference>
<keyword evidence="2" id="KW-0238">DNA-binding</keyword>
<accession>A0A0D1ZN30</accession>
<evidence type="ECO:0000313" key="6">
    <source>
        <dbReference type="EMBL" id="KIV95364.1"/>
    </source>
</evidence>
<proteinExistence type="predicted"/>
<dbReference type="HOGENOM" id="CLU_021599_5_2_1"/>
<evidence type="ECO:0000256" key="1">
    <source>
        <dbReference type="ARBA" id="ARBA00023015"/>
    </source>
</evidence>
<dbReference type="EMBL" id="KN847521">
    <property type="protein sequence ID" value="KIV95364.1"/>
    <property type="molecule type" value="Genomic_DNA"/>
</dbReference>
<dbReference type="Pfam" id="PF00172">
    <property type="entry name" value="Zn_clus"/>
    <property type="match status" value="1"/>
</dbReference>
<reference evidence="6 7" key="1">
    <citation type="submission" date="2015-01" db="EMBL/GenBank/DDBJ databases">
        <title>The Genome Sequence of Exophiala mesophila CBS40295.</title>
        <authorList>
            <consortium name="The Broad Institute Genomics Platform"/>
            <person name="Cuomo C."/>
            <person name="de Hoog S."/>
            <person name="Gorbushina A."/>
            <person name="Stielow B."/>
            <person name="Teixiera M."/>
            <person name="Abouelleil A."/>
            <person name="Chapman S.B."/>
            <person name="Priest M."/>
            <person name="Young S.K."/>
            <person name="Wortman J."/>
            <person name="Nusbaum C."/>
            <person name="Birren B."/>
        </authorList>
    </citation>
    <scope>NUCLEOTIDE SEQUENCE [LARGE SCALE GENOMIC DNA]</scope>
    <source>
        <strain evidence="6 7">CBS 40295</strain>
    </source>
</reference>
<dbReference type="STRING" id="212818.A0A0D1ZN30"/>
<dbReference type="AlphaFoldDB" id="A0A0D1ZN30"/>
<feature type="domain" description="Zn(2)-C6 fungal-type" evidence="5">
    <location>
        <begin position="10"/>
        <end position="38"/>
    </location>
</feature>
<dbReference type="OrthoDB" id="3525185at2759"/>
<dbReference type="SMART" id="SM00066">
    <property type="entry name" value="GAL4"/>
    <property type="match status" value="1"/>
</dbReference>
<dbReference type="PANTHER" id="PTHR38111">
    <property type="entry name" value="ZN(2)-C6 FUNGAL-TYPE DOMAIN-CONTAINING PROTEIN-RELATED"/>
    <property type="match status" value="1"/>
</dbReference>
<dbReference type="GO" id="GO:0003677">
    <property type="term" value="F:DNA binding"/>
    <property type="evidence" value="ECO:0007669"/>
    <property type="project" value="UniProtKB-KW"/>
</dbReference>
<evidence type="ECO:0000256" key="4">
    <source>
        <dbReference type="ARBA" id="ARBA00023242"/>
    </source>
</evidence>
<evidence type="ECO:0000256" key="3">
    <source>
        <dbReference type="ARBA" id="ARBA00023163"/>
    </source>
</evidence>
<gene>
    <name evidence="6" type="ORF">PV10_03029</name>
</gene>
<dbReference type="SUPFAM" id="SSF57701">
    <property type="entry name" value="Zn2/Cys6 DNA-binding domain"/>
    <property type="match status" value="1"/>
</dbReference>
<sequence>MVGRSGRSKGCASCRKRHLKCDEARPTCERCRRDRFSCDGYTAISFVNEYNRLDKPNSTKVLAARQTPTFPPVSYNLQPVRSEQCLNFLRYLFSPTQSEPYTGDWPGFHAAKDYSTLSYQCLDSLAKSYFGRAQASREVLQDGLLVYVRSLKALNQRLADRVQMVEDDTLGSIFILSVYEMLVLSTSKGWVSHILGLASIMQIRGPQDFQTGFQRLVLDNARILIILASLAVSKGTFLAQSEWKIIPWMQSRPMDPMQGLIEIMTNLPGLKEMQHERNDPLECYSLAKQVLSELLTWRKWWNSTPMSETLIVHSSEQDPFWSEVFETSLYYHSIHAANCTCLYDGAVIQTVEILTATSITSSAFDFDDLLRDAAMEICHSLSYLLSQRNFARGHFMALFPMRMAWKALGGGATSQGRWIEQVLQKVEVHKQSWGITSQTITYPSY</sequence>
<dbReference type="GO" id="GO:0000981">
    <property type="term" value="F:DNA-binding transcription factor activity, RNA polymerase II-specific"/>
    <property type="evidence" value="ECO:0007669"/>
    <property type="project" value="InterPro"/>
</dbReference>
<keyword evidence="1" id="KW-0805">Transcription regulation</keyword>
<dbReference type="InterPro" id="IPR036864">
    <property type="entry name" value="Zn2-C6_fun-type_DNA-bd_sf"/>
</dbReference>
<evidence type="ECO:0000256" key="2">
    <source>
        <dbReference type="ARBA" id="ARBA00023125"/>
    </source>
</evidence>
<organism evidence="6 7">
    <name type="scientific">Exophiala mesophila</name>
    <name type="common">Black yeast-like fungus</name>
    <dbReference type="NCBI Taxonomy" id="212818"/>
    <lineage>
        <taxon>Eukaryota</taxon>
        <taxon>Fungi</taxon>
        <taxon>Dikarya</taxon>
        <taxon>Ascomycota</taxon>
        <taxon>Pezizomycotina</taxon>
        <taxon>Eurotiomycetes</taxon>
        <taxon>Chaetothyriomycetidae</taxon>
        <taxon>Chaetothyriales</taxon>
        <taxon>Herpotrichiellaceae</taxon>
        <taxon>Exophiala</taxon>
    </lineage>
</organism>
<keyword evidence="3" id="KW-0804">Transcription</keyword>
<keyword evidence="7" id="KW-1185">Reference proteome</keyword>
<name>A0A0D1ZN30_EXOME</name>
<dbReference type="VEuPathDB" id="FungiDB:PV10_03029"/>
<dbReference type="PANTHER" id="PTHR38111:SF2">
    <property type="entry name" value="FINGER DOMAIN PROTEIN, PUTATIVE (AFU_ORTHOLOGUE AFUA_1G01560)-RELATED"/>
    <property type="match status" value="1"/>
</dbReference>
<dbReference type="PROSITE" id="PS00463">
    <property type="entry name" value="ZN2_CY6_FUNGAL_1"/>
    <property type="match status" value="1"/>
</dbReference>
<dbReference type="OMA" id="WLLHYDG"/>